<protein>
    <submittedName>
        <fullName evidence="2">ORF132 ie1</fullName>
    </submittedName>
</protein>
<dbReference type="InterPro" id="IPR005092">
    <property type="entry name" value="TATR"/>
</dbReference>
<feature type="region of interest" description="Disordered" evidence="1">
    <location>
        <begin position="1"/>
        <end position="22"/>
    </location>
</feature>
<reference evidence="2 3" key="4">
    <citation type="journal article" date="1997" name="J. Gen. Virol.">
        <title>Characterization of a putative Spodoptera exigua multicapsid nucleopolyhedrovirus helicase gene.</title>
        <authorList>
            <person name="Heldens J.G."/>
            <person name="Liu Y."/>
            <person name="Zuidema D."/>
            <person name="Goldbach R.W."/>
            <person name="Vlak J.M."/>
        </authorList>
    </citation>
    <scope>NUCLEOTIDE SEQUENCE [LARGE SCALE GENOMIC DNA]</scope>
</reference>
<proteinExistence type="predicted"/>
<dbReference type="RefSeq" id="NP_037892.1">
    <property type="nucleotide sequence ID" value="NC_002169.1"/>
</dbReference>
<dbReference type="Pfam" id="PF03430">
    <property type="entry name" value="TATR"/>
    <property type="match status" value="1"/>
</dbReference>
<evidence type="ECO:0000256" key="1">
    <source>
        <dbReference type="SAM" id="MobiDB-lite"/>
    </source>
</evidence>
<dbReference type="OrthoDB" id="4590at10239"/>
<dbReference type="EMBL" id="AF169823">
    <property type="protein sequence ID" value="AAF33661.1"/>
    <property type="molecule type" value="Genomic_DNA"/>
</dbReference>
<dbReference type="KEGG" id="vg:2715793"/>
<accession>Q9J811</accession>
<organismHost>
    <name type="scientific">Lepidoptera</name>
    <name type="common">moths &amp; butterflies</name>
    <dbReference type="NCBI Taxonomy" id="7088"/>
</organismHost>
<organism evidence="2 3">
    <name type="scientific">Spodoptera exigua nuclear polyhedrosis virus (strain US)</name>
    <name type="common">SeMNPV</name>
    <dbReference type="NCBI Taxonomy" id="31506"/>
    <lineage>
        <taxon>Viruses</taxon>
        <taxon>Viruses incertae sedis</taxon>
        <taxon>Naldaviricetes</taxon>
        <taxon>Lefavirales</taxon>
        <taxon>Baculoviridae</taxon>
        <taxon>Alphabaculovirus</taxon>
        <taxon>Spodoptera exigua multiple nucleopolyhedrovirus</taxon>
    </lineage>
</organism>
<reference evidence="2 3" key="3">
    <citation type="journal article" date="1997" name="J. Gen. Virol.">
        <title>Baculoviruses contain a gene for the large subunit of ribonucleotide reductase.</title>
        <authorList>
            <person name="van Strien E.A."/>
            <person name="Faktor O."/>
            <person name="Hu Z.H."/>
            <person name="Zuidema D."/>
            <person name="Goldbach R.W."/>
            <person name="Vlak J.M."/>
        </authorList>
    </citation>
    <scope>NUCLEOTIDE SEQUENCE [LARGE SCALE GENOMIC DNA]</scope>
</reference>
<reference evidence="2 3" key="1">
    <citation type="journal article" date="1992" name="J. Gen. Virol.">
        <title>Nucleotide sequence and transcriptional analysis of the polyhedrin gene of Spodoptera exigua nuclear polyhedrosis virus.</title>
        <authorList>
            <person name="van Strien E.A."/>
            <person name="Zuidema D."/>
            <person name="Goldbach R.W."/>
            <person name="Vlak J.M."/>
        </authorList>
    </citation>
    <scope>NUCLEOTIDE SEQUENCE [LARGE SCALE GENOMIC DNA]</scope>
</reference>
<dbReference type="GeneID" id="2715793"/>
<keyword evidence="3" id="KW-1185">Reference proteome</keyword>
<evidence type="ECO:0000313" key="2">
    <source>
        <dbReference type="EMBL" id="AAF33661.1"/>
    </source>
</evidence>
<reference evidence="2 3" key="2">
    <citation type="journal article" date="1993" name="J. Gen. Virol.">
        <title>Nucleotide sequence and transcriptional analysis of the p10 gene of Spodoptera exigua nuclear polyhedrosis virus.</title>
        <authorList>
            <person name="Zuidema D."/>
            <person name="van Oers M.M."/>
            <person name="van Strien E.A."/>
            <person name="Caballero P.C."/>
            <person name="Klok E.J."/>
            <person name="Goldbach R.W."/>
            <person name="Vlak J.M."/>
        </authorList>
    </citation>
    <scope>NUCLEOTIDE SEQUENCE [LARGE SCALE GENOMIC DNA]</scope>
</reference>
<feature type="compositionally biased region" description="Acidic residues" evidence="1">
    <location>
        <begin position="217"/>
        <end position="228"/>
    </location>
</feature>
<dbReference type="Proteomes" id="UP000203151">
    <property type="component" value="Segment"/>
</dbReference>
<name>Q9J811_NPVSE</name>
<reference evidence="2 3" key="5">
    <citation type="journal article" date="1998" name="J. Gen. Virol.">
        <title>Specificity of multiple homologous genomic regions in Spodoptera exigua nucleopolyhedrovirus DNA replication.</title>
        <authorList>
            <person name="Broer R."/>
            <person name="Heldens J.G."/>
            <person name="van Strien E.A."/>
            <person name="Zuidema D."/>
            <person name="Vlak J.M."/>
        </authorList>
    </citation>
    <scope>NUCLEOTIDE SEQUENCE [LARGE SCALE GENOMIC DNA]</scope>
</reference>
<reference evidence="2 3" key="6">
    <citation type="journal article" date="1999" name="J. Gen. Virol.">
        <title>Sequence and organization of the Spodoptera exigua multicapsid nucleopolyhedrovirus genome.</title>
        <authorList>
            <person name="IJkel W.F."/>
            <person name="van Strien E.A."/>
            <person name="Heldens J.G."/>
            <person name="Broer R."/>
            <person name="Zuidema D."/>
            <person name="Goldbach R.W."/>
            <person name="Vlak J.M."/>
        </authorList>
    </citation>
    <scope>NUCLEOTIDE SEQUENCE [LARGE SCALE GENOMIC DNA]</scope>
</reference>
<reference evidence="2 3" key="7">
    <citation type="journal article" date="1999" name="Virus Res.">
        <title>Identification, sequence analysis and phylogeny of the lef-2 gene of Helicoverpa armigera single-nucleocapsid baculovirus.</title>
        <authorList>
            <person name="Chen X."/>
            <person name="IJkel W.F."/>
            <person name="Dominy C."/>
            <person name="de Andrade Zanotto P.M."/>
            <person name="Hashimoto Y."/>
            <person name="Faktor O."/>
            <person name="Hayakawa T."/>
            <person name="Wang C."/>
            <person name="Prekumar A."/>
            <person name="Mathavan S."/>
            <person name="Krell P.J."/>
            <person name="Hu Z."/>
            <person name="Vlak J.M."/>
        </authorList>
    </citation>
    <scope>NUCLEOTIDE SEQUENCE [LARGE SCALE GENOMIC DNA]</scope>
</reference>
<evidence type="ECO:0000313" key="3">
    <source>
        <dbReference type="Proteomes" id="UP000203151"/>
    </source>
</evidence>
<feature type="region of interest" description="Disordered" evidence="1">
    <location>
        <begin position="199"/>
        <end position="229"/>
    </location>
</feature>
<sequence length="714" mass="81944">MHTPSHHNQISPATYKTTGSTPLRDSLGPFLKFQHSIPQPPLDMFNNNNNNNTNQFVDIDYTDTNYNLLINNAEMINQNYDAAAAAAAASHHHDPFNASSPQDIDLDLLFPPEQVPFVETKSNVDAVVPTIKIDKKNMNIKDNNKENVAVVSPSLTLKHHSLSMSSPSSFTSKPIMSPLKKSTIKEKRVSMKGMGAAMKRIRMTDTYDETMSSSSSSDDDDESGSSDDEANKIERNIKNFNDNDKNDDDIGAVVEDRERILIKPKSRGRYAKKMCVSSAMKPVHVETPTPSDPATDSLFREIITKQLQQNDDVVVDNSGIFTSHILDTSYYMFIISKSSNVDEVYSLRYINCVHSVHNEYTAHHMHHDRFVLVVTIERYRFMISYNLLLGMNIEIPTQDQFSEKQLSDTNKNMCIFEEVKDFKFLSLLINTFRLDQVYIQGKVSLLLASVGESKSRVIFDQLTQMMDTGMMFTLPMSVTKKEAPNQDELKKYDMSMYVEDIMKYTTGLHFNKFEEDRKLSRAQIVDSVSKSLSFWYENKQTIKNRNKQQQQEKSNFTYKYGCIARQFYDPTHKGVKKLFKVKKENGSTKLIENYLNACKERFENYSFILITTKSDERITIIKNGMEFLWITSVIKDIIVTDIIKKYKMYNHYVYNLNNGNRKEINIRHNGMIKLLSNYTGGRLTLNEATGIAVESFNCNFEKVIYDKKNAKSIN</sequence>